<reference evidence="1 2" key="2">
    <citation type="submission" date="2017-02" db="EMBL/GenBank/DDBJ databases">
        <title>A genome survey and senescence transcriptome analysis in Lentinula edodes.</title>
        <authorList>
            <person name="Sakamoto Y."/>
            <person name="Nakade K."/>
            <person name="Sato S."/>
            <person name="Yoshida Y."/>
            <person name="Miyazaki K."/>
            <person name="Natsume S."/>
            <person name="Konno N."/>
        </authorList>
    </citation>
    <scope>NUCLEOTIDE SEQUENCE [LARGE SCALE GENOMIC DNA]</scope>
    <source>
        <strain evidence="1 2">NBRC 111202</strain>
    </source>
</reference>
<evidence type="ECO:0000313" key="1">
    <source>
        <dbReference type="EMBL" id="GAW04864.1"/>
    </source>
</evidence>
<reference evidence="1 2" key="1">
    <citation type="submission" date="2016-08" db="EMBL/GenBank/DDBJ databases">
        <authorList>
            <consortium name="Lentinula edodes genome sequencing consortium"/>
            <person name="Sakamoto Y."/>
            <person name="Nakade K."/>
            <person name="Sato S."/>
            <person name="Yoshida Y."/>
            <person name="Miyazaki K."/>
            <person name="Natsume S."/>
            <person name="Konno N."/>
        </authorList>
    </citation>
    <scope>NUCLEOTIDE SEQUENCE [LARGE SCALE GENOMIC DNA]</scope>
    <source>
        <strain evidence="1 2">NBRC 111202</strain>
    </source>
</reference>
<proteinExistence type="predicted"/>
<keyword evidence="2" id="KW-1185">Reference proteome</keyword>
<accession>A0A1Q3ECK5</accession>
<comment type="caution">
    <text evidence="1">The sequence shown here is derived from an EMBL/GenBank/DDBJ whole genome shotgun (WGS) entry which is preliminary data.</text>
</comment>
<protein>
    <submittedName>
        <fullName evidence="1">Uncharacterized protein</fullName>
    </submittedName>
</protein>
<gene>
    <name evidence="1" type="ORF">LENED_006681</name>
</gene>
<organism evidence="1 2">
    <name type="scientific">Lentinula edodes</name>
    <name type="common">Shiitake mushroom</name>
    <name type="synonym">Lentinus edodes</name>
    <dbReference type="NCBI Taxonomy" id="5353"/>
    <lineage>
        <taxon>Eukaryota</taxon>
        <taxon>Fungi</taxon>
        <taxon>Dikarya</taxon>
        <taxon>Basidiomycota</taxon>
        <taxon>Agaricomycotina</taxon>
        <taxon>Agaricomycetes</taxon>
        <taxon>Agaricomycetidae</taxon>
        <taxon>Agaricales</taxon>
        <taxon>Marasmiineae</taxon>
        <taxon>Omphalotaceae</taxon>
        <taxon>Lentinula</taxon>
    </lineage>
</organism>
<evidence type="ECO:0000313" key="2">
    <source>
        <dbReference type="Proteomes" id="UP000188533"/>
    </source>
</evidence>
<dbReference type="EMBL" id="BDGU01000214">
    <property type="protein sequence ID" value="GAW04864.1"/>
    <property type="molecule type" value="Genomic_DNA"/>
</dbReference>
<dbReference type="Proteomes" id="UP000188533">
    <property type="component" value="Unassembled WGS sequence"/>
</dbReference>
<dbReference type="AlphaFoldDB" id="A0A1Q3ECK5"/>
<name>A0A1Q3ECK5_LENED</name>
<sequence>MVKDSYIYVSRLKYFKSLVPSLKVSLSAAGSVFPQLAGHVRRKKDFSSQAFQSPNTLSMLLQSSRLFTLLCAWVSFLAVIQALPLDLVTRNASTIIESQKRSSELKVPVQMWIGHPDTPFEHWVLNIDKSNNFHTKKVSRNPKHPLKPSLYTTFNSDSKMEDVFKDLVNIPWTSAPIDSGGNCLDYVKAALELLAEGNFISAVPSKFTDRYNKYYVDVTKTVWKVEVTLPQS</sequence>